<dbReference type="PANTHER" id="PTHR43884:SF12">
    <property type="entry name" value="ISOVALERYL-COA DEHYDROGENASE, MITOCHONDRIAL-RELATED"/>
    <property type="match status" value="1"/>
</dbReference>
<evidence type="ECO:0000259" key="7">
    <source>
        <dbReference type="Pfam" id="PF00441"/>
    </source>
</evidence>
<dbReference type="InterPro" id="IPR036250">
    <property type="entry name" value="AcylCo_DH-like_C"/>
</dbReference>
<comment type="similarity">
    <text evidence="2 6">Belongs to the acyl-CoA dehydrogenase family.</text>
</comment>
<feature type="domain" description="Acyl-CoA oxidase/dehydrogenase middle" evidence="8">
    <location>
        <begin position="122"/>
        <end position="217"/>
    </location>
</feature>
<evidence type="ECO:0000256" key="4">
    <source>
        <dbReference type="ARBA" id="ARBA00022827"/>
    </source>
</evidence>
<dbReference type="FunFam" id="1.20.140.10:FF:000004">
    <property type="entry name" value="Acyl-CoA dehydrogenase FadE25"/>
    <property type="match status" value="1"/>
</dbReference>
<evidence type="ECO:0000256" key="1">
    <source>
        <dbReference type="ARBA" id="ARBA00001974"/>
    </source>
</evidence>
<dbReference type="InterPro" id="IPR037069">
    <property type="entry name" value="AcylCoA_DH/ox_N_sf"/>
</dbReference>
<feature type="domain" description="Acyl-CoA dehydrogenase/oxidase N-terminal" evidence="9">
    <location>
        <begin position="6"/>
        <end position="118"/>
    </location>
</feature>
<dbReference type="PROSITE" id="PS00073">
    <property type="entry name" value="ACYL_COA_DH_2"/>
    <property type="match status" value="1"/>
</dbReference>
<name>A0A7V0XFF9_UNCW3</name>
<dbReference type="FunFam" id="2.40.110.10:FF:000001">
    <property type="entry name" value="Acyl-CoA dehydrogenase, mitochondrial"/>
    <property type="match status" value="1"/>
</dbReference>
<dbReference type="Proteomes" id="UP000885672">
    <property type="component" value="Unassembled WGS sequence"/>
</dbReference>
<proteinExistence type="inferred from homology"/>
<reference evidence="10" key="1">
    <citation type="journal article" date="2020" name="mSystems">
        <title>Genome- and Community-Level Interaction Insights into Carbon Utilization and Element Cycling Functions of Hydrothermarchaeota in Hydrothermal Sediment.</title>
        <authorList>
            <person name="Zhou Z."/>
            <person name="Liu Y."/>
            <person name="Xu W."/>
            <person name="Pan J."/>
            <person name="Luo Z.H."/>
            <person name="Li M."/>
        </authorList>
    </citation>
    <scope>NUCLEOTIDE SEQUENCE [LARGE SCALE GENOMIC DNA]</scope>
    <source>
        <strain evidence="10">SpSt-1182</strain>
    </source>
</reference>
<protein>
    <submittedName>
        <fullName evidence="10">Acyl-CoA dehydrogenase</fullName>
    </submittedName>
</protein>
<dbReference type="InterPro" id="IPR046373">
    <property type="entry name" value="Acyl-CoA_Oxase/DH_mid-dom_sf"/>
</dbReference>
<dbReference type="Pfam" id="PF00441">
    <property type="entry name" value="Acyl-CoA_dh_1"/>
    <property type="match status" value="1"/>
</dbReference>
<dbReference type="PANTHER" id="PTHR43884">
    <property type="entry name" value="ACYL-COA DEHYDROGENASE"/>
    <property type="match status" value="1"/>
</dbReference>
<dbReference type="InterPro" id="IPR006091">
    <property type="entry name" value="Acyl-CoA_Oxase/DH_mid-dom"/>
</dbReference>
<keyword evidence="3 6" id="KW-0285">Flavoprotein</keyword>
<feature type="domain" description="Acyl-CoA dehydrogenase/oxidase C-terminal" evidence="7">
    <location>
        <begin position="229"/>
        <end position="379"/>
    </location>
</feature>
<dbReference type="Gene3D" id="2.40.110.10">
    <property type="entry name" value="Butyryl-CoA Dehydrogenase, subunit A, domain 2"/>
    <property type="match status" value="1"/>
</dbReference>
<dbReference type="InterPro" id="IPR006089">
    <property type="entry name" value="Acyl-CoA_DH_CS"/>
</dbReference>
<dbReference type="EMBL" id="DSBX01000198">
    <property type="protein sequence ID" value="HDQ99651.1"/>
    <property type="molecule type" value="Genomic_DNA"/>
</dbReference>
<evidence type="ECO:0000259" key="9">
    <source>
        <dbReference type="Pfam" id="PF02771"/>
    </source>
</evidence>
<comment type="cofactor">
    <cofactor evidence="1 6">
        <name>FAD</name>
        <dbReference type="ChEBI" id="CHEBI:57692"/>
    </cofactor>
</comment>
<dbReference type="Pfam" id="PF02770">
    <property type="entry name" value="Acyl-CoA_dh_M"/>
    <property type="match status" value="1"/>
</dbReference>
<evidence type="ECO:0000313" key="10">
    <source>
        <dbReference type="EMBL" id="HDQ99651.1"/>
    </source>
</evidence>
<keyword evidence="4 6" id="KW-0274">FAD</keyword>
<evidence type="ECO:0000256" key="2">
    <source>
        <dbReference type="ARBA" id="ARBA00009347"/>
    </source>
</evidence>
<evidence type="ECO:0000259" key="8">
    <source>
        <dbReference type="Pfam" id="PF02770"/>
    </source>
</evidence>
<dbReference type="PIRSF" id="PIRSF016578">
    <property type="entry name" value="HsaA"/>
    <property type="match status" value="1"/>
</dbReference>
<evidence type="ECO:0000256" key="5">
    <source>
        <dbReference type="ARBA" id="ARBA00023002"/>
    </source>
</evidence>
<dbReference type="InterPro" id="IPR009075">
    <property type="entry name" value="AcylCo_DH/oxidase_C"/>
</dbReference>
<dbReference type="InterPro" id="IPR013786">
    <property type="entry name" value="AcylCoA_DH/ox_N"/>
</dbReference>
<comment type="caution">
    <text evidence="10">The sequence shown here is derived from an EMBL/GenBank/DDBJ whole genome shotgun (WGS) entry which is preliminary data.</text>
</comment>
<evidence type="ECO:0000256" key="3">
    <source>
        <dbReference type="ARBA" id="ARBA00022630"/>
    </source>
</evidence>
<dbReference type="Gene3D" id="1.10.540.10">
    <property type="entry name" value="Acyl-CoA dehydrogenase/oxidase, N-terminal domain"/>
    <property type="match status" value="1"/>
</dbReference>
<evidence type="ECO:0000256" key="6">
    <source>
        <dbReference type="RuleBase" id="RU362125"/>
    </source>
</evidence>
<gene>
    <name evidence="10" type="ORF">ENN51_05125</name>
</gene>
<keyword evidence="5 6" id="KW-0560">Oxidoreductase</keyword>
<dbReference type="InterPro" id="IPR009100">
    <property type="entry name" value="AcylCoA_DH/oxidase_NM_dom_sf"/>
</dbReference>
<dbReference type="SUPFAM" id="SSF47203">
    <property type="entry name" value="Acyl-CoA dehydrogenase C-terminal domain-like"/>
    <property type="match status" value="1"/>
</dbReference>
<dbReference type="Gene3D" id="1.20.140.10">
    <property type="entry name" value="Butyryl-CoA Dehydrogenase, subunit A, domain 3"/>
    <property type="match status" value="1"/>
</dbReference>
<dbReference type="AlphaFoldDB" id="A0A7V0XFF9"/>
<dbReference type="SUPFAM" id="SSF56645">
    <property type="entry name" value="Acyl-CoA dehydrogenase NM domain-like"/>
    <property type="match status" value="1"/>
</dbReference>
<organism evidence="10">
    <name type="scientific">candidate division WOR-3 bacterium</name>
    <dbReference type="NCBI Taxonomy" id="2052148"/>
    <lineage>
        <taxon>Bacteria</taxon>
        <taxon>Bacteria division WOR-3</taxon>
    </lineage>
</organism>
<accession>A0A7V0XFF9</accession>
<dbReference type="Pfam" id="PF02771">
    <property type="entry name" value="Acyl-CoA_dh_N"/>
    <property type="match status" value="1"/>
</dbReference>
<dbReference type="GO" id="GO:0050660">
    <property type="term" value="F:flavin adenine dinucleotide binding"/>
    <property type="evidence" value="ECO:0007669"/>
    <property type="project" value="InterPro"/>
</dbReference>
<dbReference type="CDD" id="cd01158">
    <property type="entry name" value="SCAD_SBCAD"/>
    <property type="match status" value="1"/>
</dbReference>
<dbReference type="FunFam" id="1.10.540.10:FF:000002">
    <property type="entry name" value="Acyl-CoA dehydrogenase FadE19"/>
    <property type="match status" value="1"/>
</dbReference>
<sequence>MNFSLNEDQKMIRQMARDFATKELEPKAAEIDASGEFPHDSIKKMAELGLLVMVIPEQYGGAGFDFVSLAIAVEEISRGCGSTGVITAVHNSLASWPIANWGTDAQKQQYLPKMATGEMLGAFGLTEPNCGSDPASMETKAVLDGDHYVLNGAKRFITNGGVADVFIVFAVTDPAAGSKGISAFIVEKTHPGFSVGKHEELLGLRATANCELIFEDCKVPKENLLGGLNQGFKVAMGTLDVSRIDIGAQAVGIAQAAFDKALAYSQERKQFGKAICEFEMIQEKLALMATSIEAARLLVYSAAAQKDAGKKRFSKESAMCKLFAATTAVEVTKEAVQIYGGYGYTKDYPVERYFRDAKCMEIYEGTSEIQKIVIARSLLG</sequence>
<dbReference type="GO" id="GO:0003995">
    <property type="term" value="F:acyl-CoA dehydrogenase activity"/>
    <property type="evidence" value="ECO:0007669"/>
    <property type="project" value="InterPro"/>
</dbReference>